<name>A0A9J5ZT67_SOLCO</name>
<gene>
    <name evidence="1" type="ORF">H5410_015254</name>
</gene>
<proteinExistence type="predicted"/>
<reference evidence="1 2" key="1">
    <citation type="submission" date="2020-09" db="EMBL/GenBank/DDBJ databases">
        <title>De no assembly of potato wild relative species, Solanum commersonii.</title>
        <authorList>
            <person name="Cho K."/>
        </authorList>
    </citation>
    <scope>NUCLEOTIDE SEQUENCE [LARGE SCALE GENOMIC DNA]</scope>
    <source>
        <strain evidence="1">LZ3.2</strain>
        <tissue evidence="1">Leaf</tissue>
    </source>
</reference>
<organism evidence="1 2">
    <name type="scientific">Solanum commersonii</name>
    <name type="common">Commerson's wild potato</name>
    <name type="synonym">Commerson's nightshade</name>
    <dbReference type="NCBI Taxonomy" id="4109"/>
    <lineage>
        <taxon>Eukaryota</taxon>
        <taxon>Viridiplantae</taxon>
        <taxon>Streptophyta</taxon>
        <taxon>Embryophyta</taxon>
        <taxon>Tracheophyta</taxon>
        <taxon>Spermatophyta</taxon>
        <taxon>Magnoliopsida</taxon>
        <taxon>eudicotyledons</taxon>
        <taxon>Gunneridae</taxon>
        <taxon>Pentapetalae</taxon>
        <taxon>asterids</taxon>
        <taxon>lamiids</taxon>
        <taxon>Solanales</taxon>
        <taxon>Solanaceae</taxon>
        <taxon>Solanoideae</taxon>
        <taxon>Solaneae</taxon>
        <taxon>Solanum</taxon>
    </lineage>
</organism>
<dbReference type="EMBL" id="JACXVP010000003">
    <property type="protein sequence ID" value="KAG5615430.1"/>
    <property type="molecule type" value="Genomic_DNA"/>
</dbReference>
<evidence type="ECO:0000313" key="1">
    <source>
        <dbReference type="EMBL" id="KAG5615430.1"/>
    </source>
</evidence>
<evidence type="ECO:0000313" key="2">
    <source>
        <dbReference type="Proteomes" id="UP000824120"/>
    </source>
</evidence>
<dbReference type="AlphaFoldDB" id="A0A9J5ZT67"/>
<comment type="caution">
    <text evidence="1">The sequence shown here is derived from an EMBL/GenBank/DDBJ whole genome shotgun (WGS) entry which is preliminary data.</text>
</comment>
<keyword evidence="2" id="KW-1185">Reference proteome</keyword>
<accession>A0A9J5ZT67</accession>
<dbReference type="Proteomes" id="UP000824120">
    <property type="component" value="Chromosome 3"/>
</dbReference>
<sequence length="116" mass="13711">MIPMRRIPTLPQEPIVEIFLWLPVMSCVLDFTHVHHLLSMIRDGGTRFLMGKDEDLYVVDLNEDGNTSRWNFDHRDKYFNGPCVNEVQSLDACSKFKWACTKLYLLLKHRQIMKKN</sequence>
<protein>
    <submittedName>
        <fullName evidence="1">Uncharacterized protein</fullName>
    </submittedName>
</protein>